<accession>A0A1A6C911</accession>
<dbReference type="PANTHER" id="PTHR30041:SF8">
    <property type="entry name" value="PROTEIN YFFB"/>
    <property type="match status" value="1"/>
</dbReference>
<dbReference type="NCBIfam" id="TIGR01617">
    <property type="entry name" value="arsC_related"/>
    <property type="match status" value="1"/>
</dbReference>
<protein>
    <submittedName>
        <fullName evidence="3">Arsenate reductase</fullName>
    </submittedName>
</protein>
<dbReference type="PROSITE" id="PS51353">
    <property type="entry name" value="ARSC"/>
    <property type="match status" value="1"/>
</dbReference>
<evidence type="ECO:0000313" key="3">
    <source>
        <dbReference type="EMBL" id="OBS11052.1"/>
    </source>
</evidence>
<dbReference type="Proteomes" id="UP000029273">
    <property type="component" value="Unassembled WGS sequence"/>
</dbReference>
<evidence type="ECO:0000313" key="4">
    <source>
        <dbReference type="Proteomes" id="UP000029273"/>
    </source>
</evidence>
<dbReference type="RefSeq" id="WP_038086805.1">
    <property type="nucleotide sequence ID" value="NZ_JQSG02000001.1"/>
</dbReference>
<dbReference type="InterPro" id="IPR036249">
    <property type="entry name" value="Thioredoxin-like_sf"/>
</dbReference>
<comment type="caution">
    <text evidence="3">The sequence shown here is derived from an EMBL/GenBank/DDBJ whole genome shotgun (WGS) entry which is preliminary data.</text>
</comment>
<dbReference type="InterPro" id="IPR006660">
    <property type="entry name" value="Arsenate_reductase-like"/>
</dbReference>
<dbReference type="InterPro" id="IPR006504">
    <property type="entry name" value="Tscrpt_reg_Spx/MgsR"/>
</dbReference>
<dbReference type="PANTHER" id="PTHR30041">
    <property type="entry name" value="ARSENATE REDUCTASE"/>
    <property type="match status" value="1"/>
</dbReference>
<dbReference type="EMBL" id="JQSG02000001">
    <property type="protein sequence ID" value="OBS11052.1"/>
    <property type="molecule type" value="Genomic_DNA"/>
</dbReference>
<organism evidence="3 4">
    <name type="scientific">Acidihalobacter prosperus</name>
    <dbReference type="NCBI Taxonomy" id="160660"/>
    <lineage>
        <taxon>Bacteria</taxon>
        <taxon>Pseudomonadati</taxon>
        <taxon>Pseudomonadota</taxon>
        <taxon>Gammaproteobacteria</taxon>
        <taxon>Chromatiales</taxon>
        <taxon>Ectothiorhodospiraceae</taxon>
        <taxon>Acidihalobacter</taxon>
    </lineage>
</organism>
<dbReference type="NCBIfam" id="NF008107">
    <property type="entry name" value="PRK10853.1"/>
    <property type="match status" value="1"/>
</dbReference>
<gene>
    <name evidence="3" type="ORF">Thpro_020768</name>
</gene>
<dbReference type="AlphaFoldDB" id="A0A1A6C911"/>
<dbReference type="CDD" id="cd03035">
    <property type="entry name" value="ArsC_Yffb"/>
    <property type="match status" value="1"/>
</dbReference>
<evidence type="ECO:0000256" key="2">
    <source>
        <dbReference type="PROSITE-ProRule" id="PRU01282"/>
    </source>
</evidence>
<reference evidence="3 4" key="1">
    <citation type="journal article" date="2014" name="Genome Announc.">
        <title>Draft Genome Sequence of the Iron-Oxidizing, Acidophilic, and Halotolerant 'Thiobacillus prosperus' Type Strain DSM 5130.</title>
        <authorList>
            <person name="Ossandon F.J."/>
            <person name="Cardenas J.P."/>
            <person name="Corbett M."/>
            <person name="Quatrini R."/>
            <person name="Holmes D.S."/>
            <person name="Watkin E."/>
        </authorList>
    </citation>
    <scope>NUCLEOTIDE SEQUENCE [LARGE SCALE GENOMIC DNA]</scope>
    <source>
        <strain evidence="3 4">DSM 5130</strain>
    </source>
</reference>
<dbReference type="SUPFAM" id="SSF52833">
    <property type="entry name" value="Thioredoxin-like"/>
    <property type="match status" value="1"/>
</dbReference>
<dbReference type="Pfam" id="PF03960">
    <property type="entry name" value="ArsC"/>
    <property type="match status" value="1"/>
</dbReference>
<dbReference type="OrthoDB" id="9803749at2"/>
<sequence length="116" mass="13468">MTFTLYGIRQCDTVKKARKWLDTHHVDYHFHDFRSDGLDPSLLQSWVHALGHRTLINRRGTTWRGLPDEVRANLDETRAIQLMLEHPTLIKRPVLTGSHAILVGFDEKAYARQTHA</sequence>
<evidence type="ECO:0000256" key="1">
    <source>
        <dbReference type="ARBA" id="ARBA00007198"/>
    </source>
</evidence>
<name>A0A1A6C911_9GAMM</name>
<dbReference type="Gene3D" id="3.40.30.10">
    <property type="entry name" value="Glutaredoxin"/>
    <property type="match status" value="1"/>
</dbReference>
<keyword evidence="4" id="KW-1185">Reference proteome</keyword>
<proteinExistence type="inferred from homology"/>
<comment type="similarity">
    <text evidence="1 2">Belongs to the ArsC family.</text>
</comment>